<reference evidence="1" key="1">
    <citation type="submission" date="2019-08" db="EMBL/GenBank/DDBJ databases">
        <authorList>
            <person name="Kucharzyk K."/>
            <person name="Murdoch R.W."/>
            <person name="Higgins S."/>
            <person name="Loffler F."/>
        </authorList>
    </citation>
    <scope>NUCLEOTIDE SEQUENCE</scope>
</reference>
<accession>A0A645I5A3</accession>
<gene>
    <name evidence="1" type="ORF">SDC9_193521</name>
</gene>
<comment type="caution">
    <text evidence="1">The sequence shown here is derived from an EMBL/GenBank/DDBJ whole genome shotgun (WGS) entry which is preliminary data.</text>
</comment>
<name>A0A645I5A3_9ZZZZ</name>
<protein>
    <submittedName>
        <fullName evidence="1">Uncharacterized protein</fullName>
    </submittedName>
</protein>
<proteinExistence type="predicted"/>
<dbReference type="EMBL" id="VSSQ01106201">
    <property type="protein sequence ID" value="MPN45942.1"/>
    <property type="molecule type" value="Genomic_DNA"/>
</dbReference>
<evidence type="ECO:0000313" key="1">
    <source>
        <dbReference type="EMBL" id="MPN45942.1"/>
    </source>
</evidence>
<dbReference type="AlphaFoldDB" id="A0A645I5A3"/>
<organism evidence="1">
    <name type="scientific">bioreactor metagenome</name>
    <dbReference type="NCBI Taxonomy" id="1076179"/>
    <lineage>
        <taxon>unclassified sequences</taxon>
        <taxon>metagenomes</taxon>
        <taxon>ecological metagenomes</taxon>
    </lineage>
</organism>
<sequence length="124" mass="13862">MNDLFKLFLGLVTAGDIGKRHLGPVVHKEFCLALCKAHHLVSPALHVVYEVYPYTYQKQCGKQGGKQCRQPGVLWRRNYLDLNALLGYLTGQSSGIKDVCSKLLAGFQCSLKLLVVYLYLGNFT</sequence>